<evidence type="ECO:0000313" key="4">
    <source>
        <dbReference type="Proteomes" id="UP001430804"/>
    </source>
</evidence>
<accession>A0ABS6WQX2</accession>
<dbReference type="RefSeq" id="WP_219202250.1">
    <property type="nucleotide sequence ID" value="NZ_JAHWQX010000003.1"/>
</dbReference>
<reference evidence="3" key="1">
    <citation type="submission" date="2021-07" db="EMBL/GenBank/DDBJ databases">
        <title>Pseudohoeflea marina sp. nov. a polyhydroxyalcanoate-producing bacterium.</title>
        <authorList>
            <person name="Zheng W."/>
            <person name="Yu S."/>
            <person name="Huang Y."/>
        </authorList>
    </citation>
    <scope>NUCLEOTIDE SEQUENCE</scope>
    <source>
        <strain evidence="3">DP4N28-3</strain>
    </source>
</reference>
<proteinExistence type="predicted"/>
<feature type="domain" description="FAD/NAD(P)-binding" evidence="2">
    <location>
        <begin position="8"/>
        <end position="290"/>
    </location>
</feature>
<organism evidence="3 4">
    <name type="scientific">Pseudohoeflea coraliihabitans</name>
    <dbReference type="NCBI Taxonomy" id="2860393"/>
    <lineage>
        <taxon>Bacteria</taxon>
        <taxon>Pseudomonadati</taxon>
        <taxon>Pseudomonadota</taxon>
        <taxon>Alphaproteobacteria</taxon>
        <taxon>Hyphomicrobiales</taxon>
        <taxon>Rhizobiaceae</taxon>
        <taxon>Pseudohoeflea</taxon>
    </lineage>
</organism>
<evidence type="ECO:0000256" key="1">
    <source>
        <dbReference type="ARBA" id="ARBA00023002"/>
    </source>
</evidence>
<evidence type="ECO:0000313" key="3">
    <source>
        <dbReference type="EMBL" id="MBW3098320.1"/>
    </source>
</evidence>
<dbReference type="InterPro" id="IPR023753">
    <property type="entry name" value="FAD/NAD-binding_dom"/>
</dbReference>
<evidence type="ECO:0000259" key="2">
    <source>
        <dbReference type="Pfam" id="PF07992"/>
    </source>
</evidence>
<dbReference type="InterPro" id="IPR051691">
    <property type="entry name" value="Metab_Enz_Cyan_OpOx_G3PDH"/>
</dbReference>
<protein>
    <submittedName>
        <fullName evidence="3">NAD(P)/FAD-dependent oxidoreductase</fullName>
    </submittedName>
</protein>
<keyword evidence="1" id="KW-0560">Oxidoreductase</keyword>
<name>A0ABS6WQX2_9HYPH</name>
<sequence>MSDESCAVAVVGGGTAGLSLARELMRREVGPVVVLEREAEAGGIPRHCGHYPFGLREYNRLLKGPDYARRNRDAAARAGAEIRTSTTVTGLLPGGRLEVSGPSGPAVLAAKRVVLCTGVRESTRAQRLIGGDRPLGVVSTGALQGAVYLKGIRPFHRPVIFGSELVSFSALQTCAHLGITPLAMVEEEPRIFARRLFQPYLWLKRLPLYTGISQPRIKGAGRVEVLNFIDRHGANRTIETDGIIISGRFRPEAALLHRSHIEVDPGTGGPVVDQFGRCSDPAYFSAGNLVRPAETSGWCWFEGVAVAEHVAEDLAAAGKARTVPLFTREPRIRFIAPQRLRLVHADSSDSVIYIGLETSIDATLSARCADRVLWSAPLRGRPRRRLTVPLEPILKAAPDGPVELTLQD</sequence>
<dbReference type="PANTHER" id="PTHR42949">
    <property type="entry name" value="ANAEROBIC GLYCEROL-3-PHOSPHATE DEHYDROGENASE SUBUNIT B"/>
    <property type="match status" value="1"/>
</dbReference>
<dbReference type="EMBL" id="JAHWQX010000003">
    <property type="protein sequence ID" value="MBW3098320.1"/>
    <property type="molecule type" value="Genomic_DNA"/>
</dbReference>
<dbReference type="Pfam" id="PF07992">
    <property type="entry name" value="Pyr_redox_2"/>
    <property type="match status" value="1"/>
</dbReference>
<dbReference type="PANTHER" id="PTHR42949:SF3">
    <property type="entry name" value="ANAEROBIC GLYCEROL-3-PHOSPHATE DEHYDROGENASE SUBUNIT B"/>
    <property type="match status" value="1"/>
</dbReference>
<gene>
    <name evidence="3" type="ORF">KY465_13625</name>
</gene>
<keyword evidence="4" id="KW-1185">Reference proteome</keyword>
<dbReference type="Proteomes" id="UP001430804">
    <property type="component" value="Unassembled WGS sequence"/>
</dbReference>
<comment type="caution">
    <text evidence="3">The sequence shown here is derived from an EMBL/GenBank/DDBJ whole genome shotgun (WGS) entry which is preliminary data.</text>
</comment>